<evidence type="ECO:0000313" key="5">
    <source>
        <dbReference type="Proteomes" id="UP000317371"/>
    </source>
</evidence>
<keyword evidence="2" id="KW-0119">Carbohydrate metabolism</keyword>
<comment type="caution">
    <text evidence="4">The sequence shown here is derived from an EMBL/GenBank/DDBJ whole genome shotgun (WGS) entry which is preliminary data.</text>
</comment>
<dbReference type="OrthoDB" id="5838738at2"/>
<dbReference type="InParanoid" id="A0A540VIQ9"/>
<organism evidence="4 5">
    <name type="scientific">Litorilinea aerophila</name>
    <dbReference type="NCBI Taxonomy" id="1204385"/>
    <lineage>
        <taxon>Bacteria</taxon>
        <taxon>Bacillati</taxon>
        <taxon>Chloroflexota</taxon>
        <taxon>Caldilineae</taxon>
        <taxon>Caldilineales</taxon>
        <taxon>Caldilineaceae</taxon>
        <taxon>Litorilinea</taxon>
    </lineage>
</organism>
<dbReference type="InterPro" id="IPR009015">
    <property type="entry name" value="Fucose_isomerase_N/cen_sf"/>
</dbReference>
<evidence type="ECO:0000256" key="1">
    <source>
        <dbReference type="ARBA" id="ARBA00023235"/>
    </source>
</evidence>
<dbReference type="AlphaFoldDB" id="A0A540VIQ9"/>
<dbReference type="InterPro" id="IPR015888">
    <property type="entry name" value="Fuc_isomerase_C"/>
</dbReference>
<dbReference type="SUPFAM" id="SSF53743">
    <property type="entry name" value="FucI/AraA N-terminal and middle domains"/>
    <property type="match status" value="1"/>
</dbReference>
<proteinExistence type="predicted"/>
<dbReference type="GO" id="GO:0006004">
    <property type="term" value="P:fucose metabolic process"/>
    <property type="evidence" value="ECO:0007669"/>
    <property type="project" value="InterPro"/>
</dbReference>
<sequence length="480" mass="52828">MSKGEDTVKPVTLGLIVGNRGFFPSHLCETGRAEVLQVLSDAGINVVTLSPEDTTYGSIESLEDARKCAELFDQHRKEIDGVLVTLPNFGDERAIANALRWSGLNVPVLIHAFPDDAENMTIADRRDSFCGKMSVCNNLRQYGIPYSLTTLHTVSPSHPSFQQDLANFVATCRVTSSLRGLRLGALGARPAAFNTVRYSEKLLEENGISVETLDLFELFGWVNAMADDDPAVQAKLQAIQDYVQTANVPGDSLVKMAKFGVAVDNWMQENRLQASAIQCWTAMEEFFGVVPCTLMSMMSNDLIPSACEVDIMGALAMYVLAQASQKPSAIVDWNNNYGDDPDKGVVFHCSNLPRDIFKQEGEDQPSMFYQEIIAGTVGAENTYGTIYGRINPNAFTYLRISTDDGTGTMRAYVGEGEFTDDPLLTFGGYGVVRVPEFQKLLQYICNNGFEHHVSVNPSQTAAAVHEALTKYKGWDVYRHS</sequence>
<dbReference type="RefSeq" id="WP_141609950.1">
    <property type="nucleotide sequence ID" value="NZ_VIGC02000010.1"/>
</dbReference>
<gene>
    <name evidence="4" type="ORF">FKZ61_09855</name>
</gene>
<reference evidence="4 5" key="1">
    <citation type="submission" date="2019-06" db="EMBL/GenBank/DDBJ databases">
        <title>Genome sequence of Litorilinea aerophila BAA-2444.</title>
        <authorList>
            <person name="Maclea K.S."/>
            <person name="Maurais E.G."/>
            <person name="Iannazzi L.C."/>
        </authorList>
    </citation>
    <scope>NUCLEOTIDE SEQUENCE [LARGE SCALE GENOMIC DNA]</scope>
    <source>
        <strain evidence="4 5">ATCC BAA-2444</strain>
    </source>
</reference>
<dbReference type="Proteomes" id="UP000317371">
    <property type="component" value="Unassembled WGS sequence"/>
</dbReference>
<accession>A0A540VIQ9</accession>
<name>A0A540VIQ9_9CHLR</name>
<dbReference type="GO" id="GO:0008736">
    <property type="term" value="F:L-fucose isomerase activity"/>
    <property type="evidence" value="ECO:0007669"/>
    <property type="project" value="InterPro"/>
</dbReference>
<dbReference type="EMBL" id="VIGC01000010">
    <property type="protein sequence ID" value="TQE96033.1"/>
    <property type="molecule type" value="Genomic_DNA"/>
</dbReference>
<evidence type="ECO:0000313" key="4">
    <source>
        <dbReference type="EMBL" id="TQE96033.1"/>
    </source>
</evidence>
<protein>
    <submittedName>
        <fullName evidence="4">Fucose isomerase</fullName>
    </submittedName>
</protein>
<dbReference type="CDD" id="cd00578">
    <property type="entry name" value="L-fuc_L-ara-isomerases"/>
    <property type="match status" value="1"/>
</dbReference>
<feature type="domain" description="L-fucose isomerase C-terminal" evidence="3">
    <location>
        <begin position="347"/>
        <end position="477"/>
    </location>
</feature>
<keyword evidence="1 4" id="KW-0413">Isomerase</keyword>
<dbReference type="PANTHER" id="PTHR36120:SF1">
    <property type="entry name" value="L-FUCOSE ISOMERASE C-TERMINAL DOMAIN-CONTAINING PROTEIN"/>
    <property type="match status" value="1"/>
</dbReference>
<evidence type="ECO:0000259" key="3">
    <source>
        <dbReference type="Pfam" id="PF02952"/>
    </source>
</evidence>
<dbReference type="Pfam" id="PF02952">
    <property type="entry name" value="Fucose_iso_C"/>
    <property type="match status" value="1"/>
</dbReference>
<keyword evidence="5" id="KW-1185">Reference proteome</keyword>
<dbReference type="GO" id="GO:0005737">
    <property type="term" value="C:cytoplasm"/>
    <property type="evidence" value="ECO:0007669"/>
    <property type="project" value="InterPro"/>
</dbReference>
<dbReference type="PANTHER" id="PTHR36120">
    <property type="entry name" value="FUCOSE ISOMERASE"/>
    <property type="match status" value="1"/>
</dbReference>
<evidence type="ECO:0000256" key="2">
    <source>
        <dbReference type="ARBA" id="ARBA00023277"/>
    </source>
</evidence>